<evidence type="ECO:0000256" key="2">
    <source>
        <dbReference type="SAM" id="MobiDB-lite"/>
    </source>
</evidence>
<keyword evidence="5" id="KW-1185">Reference proteome</keyword>
<dbReference type="InterPro" id="IPR036875">
    <property type="entry name" value="Znf_CCHC_sf"/>
</dbReference>
<protein>
    <recommendedName>
        <fullName evidence="3">CCHC-type domain-containing protein</fullName>
    </recommendedName>
</protein>
<dbReference type="SMART" id="SM00343">
    <property type="entry name" value="ZnF_C2HC"/>
    <property type="match status" value="1"/>
</dbReference>
<feature type="compositionally biased region" description="Basic and acidic residues" evidence="2">
    <location>
        <begin position="51"/>
        <end position="62"/>
    </location>
</feature>
<keyword evidence="1" id="KW-0862">Zinc</keyword>
<dbReference type="GO" id="GO:0003676">
    <property type="term" value="F:nucleic acid binding"/>
    <property type="evidence" value="ECO:0007669"/>
    <property type="project" value="InterPro"/>
</dbReference>
<dbReference type="PANTHER" id="PTHR19963">
    <property type="entry name" value="CCHC-TYPE DOMAIN-CONTAINING PROTEIN"/>
    <property type="match status" value="1"/>
</dbReference>
<organism evidence="4 5">
    <name type="scientific">Holothuria leucospilota</name>
    <name type="common">Black long sea cucumber</name>
    <name type="synonym">Mertensiothuria leucospilota</name>
    <dbReference type="NCBI Taxonomy" id="206669"/>
    <lineage>
        <taxon>Eukaryota</taxon>
        <taxon>Metazoa</taxon>
        <taxon>Echinodermata</taxon>
        <taxon>Eleutherozoa</taxon>
        <taxon>Echinozoa</taxon>
        <taxon>Holothuroidea</taxon>
        <taxon>Aspidochirotacea</taxon>
        <taxon>Aspidochirotida</taxon>
        <taxon>Holothuriidae</taxon>
        <taxon>Holothuria</taxon>
    </lineage>
</organism>
<evidence type="ECO:0000313" key="4">
    <source>
        <dbReference type="EMBL" id="KAJ8019351.1"/>
    </source>
</evidence>
<feature type="compositionally biased region" description="Basic residues" evidence="2">
    <location>
        <begin position="41"/>
        <end position="50"/>
    </location>
</feature>
<sequence>MNCAKASLKPEIVISGKVKERKSRNECRPLKVLQKKMKIRNVKTREKKSKKTSEKSKMKHAEDMTKSLKEQMYGNKDQTVQPDTLCCNTMNGKSTNEKQSQLTAVTVSRGSGQKSCHAVCHVDKDLRREARRERNLTTDHAVNPHQRNEGPRLPVKKTAAFPVEPTGNPFTSGRGTLTEELEENKALPMDPIDAPVNPSARENKCDIKSEEACQSQTRPTGTDDNAHQCESYPKQSFHGISGIRPGLYDGKTSWEDYLAQFEMVAELHRWSGGVKAMCLAASLRGDAQAILADLEAEKRRNYTDLVDALSSRFGPTRQTELRRIQLRNRGRKKGETIPELAQDVKRLTRFAYPGASSHLQDQLARDHFVDCLEEPELRLGVHQTRPKTLEEAVQAALEIEAFYTVERQRNFPLRKAVRVLHSDQGMTNTLAPPMYHAETQLTNRVQTDTVSELREAVSQLATDIAALKTSLTAKESNNRQSYSWAPGNRQRYEDRRPNVPRNACWSCGKLGHFKRDCPEDKVDTPSGRESPAQENRDLSRVGVDVRQDS</sequence>
<dbReference type="OrthoDB" id="6759373at2759"/>
<accession>A0A9Q0YII0</accession>
<keyword evidence="1" id="KW-0479">Metal-binding</keyword>
<keyword evidence="1" id="KW-0863">Zinc-finger</keyword>
<evidence type="ECO:0000256" key="1">
    <source>
        <dbReference type="PROSITE-ProRule" id="PRU00047"/>
    </source>
</evidence>
<dbReference type="EMBL" id="JAIZAY010000032">
    <property type="protein sequence ID" value="KAJ8019351.1"/>
    <property type="molecule type" value="Genomic_DNA"/>
</dbReference>
<dbReference type="Gene3D" id="4.10.60.10">
    <property type="entry name" value="Zinc finger, CCHC-type"/>
    <property type="match status" value="1"/>
</dbReference>
<proteinExistence type="predicted"/>
<dbReference type="SUPFAM" id="SSF57756">
    <property type="entry name" value="Retrovirus zinc finger-like domains"/>
    <property type="match status" value="1"/>
</dbReference>
<gene>
    <name evidence="4" type="ORF">HOLleu_42114</name>
</gene>
<dbReference type="AlphaFoldDB" id="A0A9Q0YII0"/>
<feature type="region of interest" description="Disordered" evidence="2">
    <location>
        <begin position="475"/>
        <end position="498"/>
    </location>
</feature>
<feature type="region of interest" description="Disordered" evidence="2">
    <location>
        <begin position="41"/>
        <end position="62"/>
    </location>
</feature>
<feature type="compositionally biased region" description="Basic and acidic residues" evidence="2">
    <location>
        <begin position="514"/>
        <end position="523"/>
    </location>
</feature>
<feature type="compositionally biased region" description="Basic and acidic residues" evidence="2">
    <location>
        <begin position="534"/>
        <end position="549"/>
    </location>
</feature>
<dbReference type="PANTHER" id="PTHR19963:SF30">
    <property type="entry name" value="ENDONUCLEASE_EXONUCLEASE_PHOSPHATASE DOMAIN-CONTAINING PROTEIN"/>
    <property type="match status" value="1"/>
</dbReference>
<dbReference type="Proteomes" id="UP001152320">
    <property type="component" value="Unassembled WGS sequence"/>
</dbReference>
<name>A0A9Q0YII0_HOLLE</name>
<feature type="domain" description="CCHC-type" evidence="3">
    <location>
        <begin position="504"/>
        <end position="519"/>
    </location>
</feature>
<feature type="region of interest" description="Disordered" evidence="2">
    <location>
        <begin position="514"/>
        <end position="549"/>
    </location>
</feature>
<evidence type="ECO:0000313" key="5">
    <source>
        <dbReference type="Proteomes" id="UP001152320"/>
    </source>
</evidence>
<dbReference type="PROSITE" id="PS50158">
    <property type="entry name" value="ZF_CCHC"/>
    <property type="match status" value="1"/>
</dbReference>
<reference evidence="4" key="1">
    <citation type="submission" date="2021-10" db="EMBL/GenBank/DDBJ databases">
        <title>Tropical sea cucumber genome reveals ecological adaptation and Cuvierian tubules defense mechanism.</title>
        <authorList>
            <person name="Chen T."/>
        </authorList>
    </citation>
    <scope>NUCLEOTIDE SEQUENCE</scope>
    <source>
        <strain evidence="4">Nanhai2018</strain>
        <tissue evidence="4">Muscle</tissue>
    </source>
</reference>
<comment type="caution">
    <text evidence="4">The sequence shown here is derived from an EMBL/GenBank/DDBJ whole genome shotgun (WGS) entry which is preliminary data.</text>
</comment>
<dbReference type="InterPro" id="IPR001878">
    <property type="entry name" value="Znf_CCHC"/>
</dbReference>
<dbReference type="Pfam" id="PF00098">
    <property type="entry name" value="zf-CCHC"/>
    <property type="match status" value="1"/>
</dbReference>
<evidence type="ECO:0000259" key="3">
    <source>
        <dbReference type="PROSITE" id="PS50158"/>
    </source>
</evidence>
<dbReference type="GO" id="GO:0008270">
    <property type="term" value="F:zinc ion binding"/>
    <property type="evidence" value="ECO:0007669"/>
    <property type="project" value="UniProtKB-KW"/>
</dbReference>